<reference evidence="1" key="1">
    <citation type="thesis" date="2020" institute="ProQuest LLC" country="789 East Eisenhower Parkway, Ann Arbor, MI, USA">
        <title>Comparative Genomics and Chromosome Evolution.</title>
        <authorList>
            <person name="Mudd A.B."/>
        </authorList>
    </citation>
    <scope>NUCLEOTIDE SEQUENCE</scope>
    <source>
        <strain evidence="1">237g6f4</strain>
        <tissue evidence="1">Blood</tissue>
    </source>
</reference>
<gene>
    <name evidence="1" type="ORF">GDO81_027911</name>
</gene>
<protein>
    <submittedName>
        <fullName evidence="1">Uncharacterized protein</fullName>
    </submittedName>
</protein>
<evidence type="ECO:0000313" key="1">
    <source>
        <dbReference type="EMBL" id="KAG8535711.1"/>
    </source>
</evidence>
<comment type="caution">
    <text evidence="1">The sequence shown here is derived from an EMBL/GenBank/DDBJ whole genome shotgun (WGS) entry which is preliminary data.</text>
</comment>
<organism evidence="1 2">
    <name type="scientific">Engystomops pustulosus</name>
    <name type="common">Tungara frog</name>
    <name type="synonym">Physalaemus pustulosus</name>
    <dbReference type="NCBI Taxonomy" id="76066"/>
    <lineage>
        <taxon>Eukaryota</taxon>
        <taxon>Metazoa</taxon>
        <taxon>Chordata</taxon>
        <taxon>Craniata</taxon>
        <taxon>Vertebrata</taxon>
        <taxon>Euteleostomi</taxon>
        <taxon>Amphibia</taxon>
        <taxon>Batrachia</taxon>
        <taxon>Anura</taxon>
        <taxon>Neobatrachia</taxon>
        <taxon>Hyloidea</taxon>
        <taxon>Leptodactylidae</taxon>
        <taxon>Leiuperinae</taxon>
        <taxon>Engystomops</taxon>
    </lineage>
</organism>
<name>A0AAV6YF90_ENGPU</name>
<dbReference type="Proteomes" id="UP000824782">
    <property type="component" value="Unassembled WGS sequence"/>
</dbReference>
<accession>A0AAV6YF90</accession>
<dbReference type="EMBL" id="WNYA01058899">
    <property type="protein sequence ID" value="KAG8535711.1"/>
    <property type="molecule type" value="Genomic_DNA"/>
</dbReference>
<keyword evidence="2" id="KW-1185">Reference proteome</keyword>
<evidence type="ECO:0000313" key="2">
    <source>
        <dbReference type="Proteomes" id="UP000824782"/>
    </source>
</evidence>
<sequence>MQAGVIGSVEVASAPMARDAEAVLPSVVTAGPASVNGAVAEGSLSGGENAADGGAVSRDGGMERGIAGTTGAAMVGGDGVAGCFAGTKGAAMGGGMVLLCPQWWRLLPEVMLMSMSLWEIWHPPRFWPASFGGSEKNGKD</sequence>
<dbReference type="AlphaFoldDB" id="A0AAV6YF90"/>
<proteinExistence type="predicted"/>